<evidence type="ECO:0000256" key="1">
    <source>
        <dbReference type="ARBA" id="ARBA00010458"/>
    </source>
</evidence>
<evidence type="ECO:0000256" key="2">
    <source>
        <dbReference type="ARBA" id="ARBA00022801"/>
    </source>
</evidence>
<dbReference type="Gene3D" id="3.10.129.10">
    <property type="entry name" value="Hotdog Thioesterase"/>
    <property type="match status" value="1"/>
</dbReference>
<dbReference type="RefSeq" id="WP_213672288.1">
    <property type="nucleotide sequence ID" value="NZ_JAHCDA010000005.1"/>
</dbReference>
<dbReference type="InterPro" id="IPR040170">
    <property type="entry name" value="Cytosol_ACT"/>
</dbReference>
<keyword evidence="2 3" id="KW-0378">Hydrolase</keyword>
<sequence>MEQMPGPRGDLQIRQLAMPADTNPAGDIFGGWVMAQMDAAGGIAATGVARGRVVTVAASTMVFIEPVKVGDVVCVYTDLKRIGRTSLTFDVEAWVLRHRRGDRVKVTQAEFTFVAVDEAGRPRPVPRDAASPPA</sequence>
<comment type="caution">
    <text evidence="5">The sequence shown here is derived from an EMBL/GenBank/DDBJ whole genome shotgun (WGS) entry which is preliminary data.</text>
</comment>
<dbReference type="SUPFAM" id="SSF54637">
    <property type="entry name" value="Thioesterase/thiol ester dehydrase-isomerase"/>
    <property type="match status" value="1"/>
</dbReference>
<keyword evidence="6" id="KW-1185">Reference proteome</keyword>
<feature type="domain" description="HotDog ACOT-type" evidence="4">
    <location>
        <begin position="7"/>
        <end position="119"/>
    </location>
</feature>
<dbReference type="PROSITE" id="PS51770">
    <property type="entry name" value="HOTDOG_ACOT"/>
    <property type="match status" value="1"/>
</dbReference>
<reference evidence="5 6" key="1">
    <citation type="submission" date="2021-05" db="EMBL/GenBank/DDBJ databases">
        <title>Roseococcus sp. XZZS9, whole genome shotgun sequencing project.</title>
        <authorList>
            <person name="Zhao G."/>
            <person name="Shen L."/>
        </authorList>
    </citation>
    <scope>NUCLEOTIDE SEQUENCE [LARGE SCALE GENOMIC DNA]</scope>
    <source>
        <strain evidence="5 6">XZZS9</strain>
    </source>
</reference>
<dbReference type="CDD" id="cd03442">
    <property type="entry name" value="BFIT_BACH"/>
    <property type="match status" value="1"/>
</dbReference>
<organism evidence="5 6">
    <name type="scientific">Roseococcus pinisoli</name>
    <dbReference type="NCBI Taxonomy" id="2835040"/>
    <lineage>
        <taxon>Bacteria</taxon>
        <taxon>Pseudomonadati</taxon>
        <taxon>Pseudomonadota</taxon>
        <taxon>Alphaproteobacteria</taxon>
        <taxon>Acetobacterales</taxon>
        <taxon>Roseomonadaceae</taxon>
        <taxon>Roseococcus</taxon>
    </lineage>
</organism>
<dbReference type="Pfam" id="PF03061">
    <property type="entry name" value="4HBT"/>
    <property type="match status" value="1"/>
</dbReference>
<evidence type="ECO:0000313" key="6">
    <source>
        <dbReference type="Proteomes" id="UP000766336"/>
    </source>
</evidence>
<dbReference type="PANTHER" id="PTHR11049:SF5">
    <property type="entry name" value="ACYL-COA THIOESTER HYDROLASE YCIA"/>
    <property type="match status" value="1"/>
</dbReference>
<dbReference type="InterPro" id="IPR033120">
    <property type="entry name" value="HOTDOG_ACOT"/>
</dbReference>
<proteinExistence type="inferred from homology"/>
<evidence type="ECO:0000256" key="3">
    <source>
        <dbReference type="PROSITE-ProRule" id="PRU01106"/>
    </source>
</evidence>
<dbReference type="PANTHER" id="PTHR11049">
    <property type="entry name" value="ACYL COENZYME A THIOESTER HYDROLASE"/>
    <property type="match status" value="1"/>
</dbReference>
<protein>
    <submittedName>
        <fullName evidence="5">Acyl-CoA thioesterase</fullName>
    </submittedName>
</protein>
<dbReference type="InterPro" id="IPR006683">
    <property type="entry name" value="Thioestr_dom"/>
</dbReference>
<accession>A0ABS5QJ02</accession>
<gene>
    <name evidence="5" type="ORF">KHU32_21820</name>
</gene>
<dbReference type="Proteomes" id="UP000766336">
    <property type="component" value="Unassembled WGS sequence"/>
</dbReference>
<dbReference type="InterPro" id="IPR029069">
    <property type="entry name" value="HotDog_dom_sf"/>
</dbReference>
<comment type="similarity">
    <text evidence="1">Belongs to the acyl coenzyme A hydrolase family.</text>
</comment>
<evidence type="ECO:0000313" key="5">
    <source>
        <dbReference type="EMBL" id="MBS7813594.1"/>
    </source>
</evidence>
<evidence type="ECO:0000259" key="4">
    <source>
        <dbReference type="PROSITE" id="PS51770"/>
    </source>
</evidence>
<dbReference type="EMBL" id="JAHCDA010000005">
    <property type="protein sequence ID" value="MBS7813594.1"/>
    <property type="molecule type" value="Genomic_DNA"/>
</dbReference>
<name>A0ABS5QJ02_9PROT</name>